<dbReference type="GO" id="GO:0005815">
    <property type="term" value="C:microtubule organizing center"/>
    <property type="evidence" value="ECO:0007669"/>
    <property type="project" value="TreeGrafter"/>
</dbReference>
<evidence type="ECO:0000259" key="9">
    <source>
        <dbReference type="Pfam" id="PF07859"/>
    </source>
</evidence>
<dbReference type="EMBL" id="QXGE01000549">
    <property type="protein sequence ID" value="KAE9309338.1"/>
    <property type="molecule type" value="Genomic_DNA"/>
</dbReference>
<evidence type="ECO:0000256" key="6">
    <source>
        <dbReference type="ARBA" id="ARBA00023273"/>
    </source>
</evidence>
<dbReference type="SUPFAM" id="SSF53474">
    <property type="entry name" value="alpha/beta-Hydrolases"/>
    <property type="match status" value="1"/>
</dbReference>
<dbReference type="PROSITE" id="PS01174">
    <property type="entry name" value="LIPASE_GDXG_SER"/>
    <property type="match status" value="1"/>
</dbReference>
<comment type="subcellular location">
    <subcellularLocation>
        <location evidence="1">Cytoplasm</location>
        <location evidence="1">Cytoskeleton</location>
        <location evidence="1">Cilium basal body</location>
    </subcellularLocation>
</comment>
<feature type="compositionally biased region" description="Low complexity" evidence="8">
    <location>
        <begin position="558"/>
        <end position="568"/>
    </location>
</feature>
<evidence type="ECO:0000256" key="4">
    <source>
        <dbReference type="ARBA" id="ARBA00023069"/>
    </source>
</evidence>
<dbReference type="AlphaFoldDB" id="A0A6A4DLW1"/>
<proteinExistence type="inferred from homology"/>
<organism evidence="10 11">
    <name type="scientific">Phytophthora fragariae</name>
    <dbReference type="NCBI Taxonomy" id="53985"/>
    <lineage>
        <taxon>Eukaryota</taxon>
        <taxon>Sar</taxon>
        <taxon>Stramenopiles</taxon>
        <taxon>Oomycota</taxon>
        <taxon>Peronosporomycetes</taxon>
        <taxon>Peronosporales</taxon>
        <taxon>Peronosporaceae</taxon>
        <taxon>Phytophthora</taxon>
    </lineage>
</organism>
<feature type="region of interest" description="Disordered" evidence="8">
    <location>
        <begin position="409"/>
        <end position="730"/>
    </location>
</feature>
<dbReference type="Pfam" id="PF12317">
    <property type="entry name" value="IFT46_B_C"/>
    <property type="match status" value="1"/>
</dbReference>
<dbReference type="Pfam" id="PF07859">
    <property type="entry name" value="Abhydrolase_3"/>
    <property type="match status" value="1"/>
</dbReference>
<feature type="compositionally biased region" description="Polar residues" evidence="8">
    <location>
        <begin position="603"/>
        <end position="613"/>
    </location>
</feature>
<feature type="domain" description="Alpha/beta hydrolase fold-3" evidence="9">
    <location>
        <begin position="135"/>
        <end position="349"/>
    </location>
</feature>
<sequence length="955" mass="104004">MTLIASGIAIAVAVMLATMFPVLWDSVLLFTRIIVAVSTTFVQFIARGCAAKFPNWSLRFELLHSVIRVCTETYGERMATERHAQWIRAQSDVLGSLLGWFSCRRFNRSLDVVHFNGLEHVWLRNKQPRPKRLVVLYLHGGGFSVLSPRLYTSLGAELAATIERDLKQRSGRDLNVDVLLGNYRKSPEFSFPTQPQDTVALYQNYPLQCEGLAPSQIILAGDSAGGSLVMSTLLRVRDSKPEQLPLAAMLLAPAVDLSSDEPDAPHCFLSRAMCKAFSAAYHPSYSDPSTWEDASSAQCDLRGLPPVLVQLGRLDFIFQHGDRLAAKANADGVTNWELDVHDDMPHVFAIFPSFVLPYAHVGVQKLSTFAAKSFLKATSIRSTASKAFVVVNGRDISSGLQRDEIRLDATRDATEQSSVNSTQLNSPTARVVAMSKRESKHADDDDSGSDEDISDSGSDEDSSEEDMSESDDDRKGKVTDGSKASAVKAAGSERTLANQPFDEAVDLSESEGSIASEDPNSPKKQPGPGKAFKNQPFDEALELSESVQEVESPKRTSAAAPEKPALAAITRDAKAGAPSSTATAVGSETKNKPFDEEVDLSDSGDSVDTNGQPSPKARQDSKETQPAPSAAPPRQPPQQIESKKSSVDPVPKPAAVVAAPDKRPEPARKPAQESASSSEDSDSGDDDDDDDDDEDEGEESQSTSHAASAVAPHASSSTGAGAATSTGGSSNHAAMMANAGGYKESDYAHLKVSHEIRELFQYIGRFKAQEIELETRLKCFIPEFIPAVGDMDAFLKIPRPDGQADQLGLKMLDEPSLNQSDATVLDLQLRSTSKKKHGDIVVRSIENAEKSPREIDRWIKSIAGLHRTKPPPQVHYTKTMPDIESLMQVWPEEFEELLGKTTLPSADLDMGLEQYVRVICALLDIPVHKNVYESLHVLFTLYLEFRSNQHFMPLL</sequence>
<evidence type="ECO:0000256" key="7">
    <source>
        <dbReference type="PROSITE-ProRule" id="PRU10038"/>
    </source>
</evidence>
<keyword evidence="4" id="KW-0969">Cilium</keyword>
<dbReference type="PANTHER" id="PTHR13376:SF0">
    <property type="entry name" value="INTRAFLAGELLAR TRANSPORT PROTEIN 46 HOMOLOG"/>
    <property type="match status" value="1"/>
</dbReference>
<comment type="caution">
    <text evidence="10">The sequence shown here is derived from an EMBL/GenBank/DDBJ whole genome shotgun (WGS) entry which is preliminary data.</text>
</comment>
<comment type="similarity">
    <text evidence="2">Belongs to the IFT46 family.</text>
</comment>
<dbReference type="InterPro" id="IPR022088">
    <property type="entry name" value="Intraflagellar_transp_cmplxB"/>
</dbReference>
<dbReference type="GO" id="GO:0031514">
    <property type="term" value="C:motile cilium"/>
    <property type="evidence" value="ECO:0007669"/>
    <property type="project" value="TreeGrafter"/>
</dbReference>
<feature type="compositionally biased region" description="Polar residues" evidence="8">
    <location>
        <begin position="415"/>
        <end position="428"/>
    </location>
</feature>
<keyword evidence="3" id="KW-0963">Cytoplasm</keyword>
<dbReference type="InterPro" id="IPR029058">
    <property type="entry name" value="AB_hydrolase_fold"/>
</dbReference>
<feature type="compositionally biased region" description="Low complexity" evidence="8">
    <location>
        <begin position="647"/>
        <end position="659"/>
    </location>
</feature>
<dbReference type="GO" id="GO:0030992">
    <property type="term" value="C:intraciliary transport particle B"/>
    <property type="evidence" value="ECO:0007669"/>
    <property type="project" value="TreeGrafter"/>
</dbReference>
<keyword evidence="5" id="KW-0206">Cytoskeleton</keyword>
<dbReference type="InterPro" id="IPR033140">
    <property type="entry name" value="Lipase_GDXG_put_SER_AS"/>
</dbReference>
<name>A0A6A4DLW1_9STRA</name>
<evidence type="ECO:0000313" key="11">
    <source>
        <dbReference type="Proteomes" id="UP000437068"/>
    </source>
</evidence>
<evidence type="ECO:0000256" key="5">
    <source>
        <dbReference type="ARBA" id="ARBA00023212"/>
    </source>
</evidence>
<dbReference type="GO" id="GO:0042073">
    <property type="term" value="P:intraciliary transport"/>
    <property type="evidence" value="ECO:0007669"/>
    <property type="project" value="InterPro"/>
</dbReference>
<dbReference type="GO" id="GO:0060271">
    <property type="term" value="P:cilium assembly"/>
    <property type="evidence" value="ECO:0007669"/>
    <property type="project" value="TreeGrafter"/>
</dbReference>
<feature type="compositionally biased region" description="Basic and acidic residues" evidence="8">
    <location>
        <begin position="660"/>
        <end position="671"/>
    </location>
</feature>
<feature type="compositionally biased region" description="Low complexity" evidence="8">
    <location>
        <begin position="481"/>
        <end position="492"/>
    </location>
</feature>
<feature type="compositionally biased region" description="Acidic residues" evidence="8">
    <location>
        <begin position="444"/>
        <end position="471"/>
    </location>
</feature>
<feature type="compositionally biased region" description="Polar residues" evidence="8">
    <location>
        <begin position="510"/>
        <end position="523"/>
    </location>
</feature>
<dbReference type="GO" id="GO:0016787">
    <property type="term" value="F:hydrolase activity"/>
    <property type="evidence" value="ECO:0007669"/>
    <property type="project" value="InterPro"/>
</dbReference>
<evidence type="ECO:0000256" key="8">
    <source>
        <dbReference type="SAM" id="MobiDB-lite"/>
    </source>
</evidence>
<accession>A0A6A4DLW1</accession>
<keyword evidence="6" id="KW-0966">Cell projection</keyword>
<evidence type="ECO:0000256" key="3">
    <source>
        <dbReference type="ARBA" id="ARBA00022490"/>
    </source>
</evidence>
<evidence type="ECO:0000313" key="10">
    <source>
        <dbReference type="EMBL" id="KAE9309338.1"/>
    </source>
</evidence>
<dbReference type="InterPro" id="IPR013094">
    <property type="entry name" value="AB_hydrolase_3"/>
</dbReference>
<feature type="compositionally biased region" description="Acidic residues" evidence="8">
    <location>
        <begin position="679"/>
        <end position="699"/>
    </location>
</feature>
<protein>
    <recommendedName>
        <fullName evidence="9">Alpha/beta hydrolase fold-3 domain-containing protein</fullName>
    </recommendedName>
</protein>
<gene>
    <name evidence="10" type="ORF">PF001_g10729</name>
</gene>
<feature type="compositionally biased region" description="Polar residues" evidence="8">
    <location>
        <begin position="578"/>
        <end position="588"/>
    </location>
</feature>
<evidence type="ECO:0000256" key="2">
    <source>
        <dbReference type="ARBA" id="ARBA00007700"/>
    </source>
</evidence>
<evidence type="ECO:0000256" key="1">
    <source>
        <dbReference type="ARBA" id="ARBA00004120"/>
    </source>
</evidence>
<dbReference type="Proteomes" id="UP000437068">
    <property type="component" value="Unassembled WGS sequence"/>
</dbReference>
<dbReference type="Gene3D" id="3.40.50.1820">
    <property type="entry name" value="alpha/beta hydrolase"/>
    <property type="match status" value="1"/>
</dbReference>
<feature type="compositionally biased region" description="Low complexity" evidence="8">
    <location>
        <begin position="700"/>
        <end position="730"/>
    </location>
</feature>
<feature type="active site" evidence="7">
    <location>
        <position position="223"/>
    </location>
</feature>
<dbReference type="PANTHER" id="PTHR13376">
    <property type="entry name" value="INTRAFLAGELLAR TRANSPORT PROTEIN 46 HOMOLOG"/>
    <property type="match status" value="1"/>
</dbReference>
<reference evidence="10 11" key="1">
    <citation type="submission" date="2018-08" db="EMBL/GenBank/DDBJ databases">
        <title>Genomic investigation of the strawberry pathogen Phytophthora fragariae indicates pathogenicity is determined by transcriptional variation in three key races.</title>
        <authorList>
            <person name="Adams T.M."/>
            <person name="Armitage A.D."/>
            <person name="Sobczyk M.K."/>
            <person name="Bates H.J."/>
            <person name="Dunwell J.M."/>
            <person name="Nellist C.F."/>
            <person name="Harrison R.J."/>
        </authorList>
    </citation>
    <scope>NUCLEOTIDE SEQUENCE [LARGE SCALE GENOMIC DNA]</scope>
    <source>
        <strain evidence="10 11">A4</strain>
    </source>
</reference>